<dbReference type="PANTHER" id="PTHR11941">
    <property type="entry name" value="ENOYL-COA HYDRATASE-RELATED"/>
    <property type="match status" value="1"/>
</dbReference>
<evidence type="ECO:0000313" key="2">
    <source>
        <dbReference type="Proteomes" id="UP000309128"/>
    </source>
</evidence>
<dbReference type="Proteomes" id="UP000309128">
    <property type="component" value="Unassembled WGS sequence"/>
</dbReference>
<dbReference type="EMBL" id="VCKY01000437">
    <property type="protein sequence ID" value="TMR05507.1"/>
    <property type="molecule type" value="Genomic_DNA"/>
</dbReference>
<dbReference type="NCBIfam" id="NF004858">
    <property type="entry name" value="PRK06213.1"/>
    <property type="match status" value="1"/>
</dbReference>
<dbReference type="GO" id="GO:0006635">
    <property type="term" value="P:fatty acid beta-oxidation"/>
    <property type="evidence" value="ECO:0007669"/>
    <property type="project" value="TreeGrafter"/>
</dbReference>
<accession>A0A5S4EUL5</accession>
<dbReference type="InterPro" id="IPR029045">
    <property type="entry name" value="ClpP/crotonase-like_dom_sf"/>
</dbReference>
<sequence>MGTLVSCRLKDSVATITMDDGKVNAISLQMVTELNAALDQAAAGSAVVLLGGREGVLSAGFDLGTLRAGGGEAVELVRGGFELAARLLSFPAPVVIACTGHAVAMGAFLLLSGDYRVGAAGPYRLAANEVAIGITMPYAAVEILRQRLIPAVFTRAVTLAEVFSPDDAVAAGFLDRVVEPARMWDAARATAESLTGLDMAAHAASKLRARRHMLEAVRAGIAEEFGAATTAL</sequence>
<dbReference type="SUPFAM" id="SSF52096">
    <property type="entry name" value="ClpP/crotonase"/>
    <property type="match status" value="1"/>
</dbReference>
<dbReference type="InterPro" id="IPR001753">
    <property type="entry name" value="Enoyl-CoA_hydra/iso"/>
</dbReference>
<dbReference type="OrthoDB" id="3567227at2"/>
<dbReference type="GO" id="GO:0003824">
    <property type="term" value="F:catalytic activity"/>
    <property type="evidence" value="ECO:0007669"/>
    <property type="project" value="UniProtKB-ARBA"/>
</dbReference>
<protein>
    <submittedName>
        <fullName evidence="1">Crotonase/enoyl-CoA hydratase family protein</fullName>
    </submittedName>
</protein>
<proteinExistence type="predicted"/>
<organism evidence="1 2">
    <name type="scientific">Nonomuraea turkmeniaca</name>
    <dbReference type="NCBI Taxonomy" id="103838"/>
    <lineage>
        <taxon>Bacteria</taxon>
        <taxon>Bacillati</taxon>
        <taxon>Actinomycetota</taxon>
        <taxon>Actinomycetes</taxon>
        <taxon>Streptosporangiales</taxon>
        <taxon>Streptosporangiaceae</taxon>
        <taxon>Nonomuraea</taxon>
    </lineage>
</organism>
<dbReference type="AlphaFoldDB" id="A0A5S4EUL5"/>
<dbReference type="PANTHER" id="PTHR11941:SF54">
    <property type="entry name" value="ENOYL-COA HYDRATASE, MITOCHONDRIAL"/>
    <property type="match status" value="1"/>
</dbReference>
<dbReference type="Pfam" id="PF00378">
    <property type="entry name" value="ECH_1"/>
    <property type="match status" value="1"/>
</dbReference>
<dbReference type="RefSeq" id="WP_138674198.1">
    <property type="nucleotide sequence ID" value="NZ_VCKY01000437.1"/>
</dbReference>
<dbReference type="CDD" id="cd06558">
    <property type="entry name" value="crotonase-like"/>
    <property type="match status" value="1"/>
</dbReference>
<name>A0A5S4EUL5_9ACTN</name>
<evidence type="ECO:0000313" key="1">
    <source>
        <dbReference type="EMBL" id="TMR05507.1"/>
    </source>
</evidence>
<keyword evidence="2" id="KW-1185">Reference proteome</keyword>
<dbReference type="Gene3D" id="3.90.226.10">
    <property type="entry name" value="2-enoyl-CoA Hydratase, Chain A, domain 1"/>
    <property type="match status" value="1"/>
</dbReference>
<gene>
    <name evidence="1" type="ORF">ETD86_53155</name>
</gene>
<reference evidence="1 2" key="1">
    <citation type="submission" date="2019-05" db="EMBL/GenBank/DDBJ databases">
        <title>Draft genome sequence of Nonomuraea turkmeniaca DSM 43926.</title>
        <authorList>
            <person name="Saricaoglu S."/>
            <person name="Isik K."/>
        </authorList>
    </citation>
    <scope>NUCLEOTIDE SEQUENCE [LARGE SCALE GENOMIC DNA]</scope>
    <source>
        <strain evidence="1 2">DSM 43926</strain>
    </source>
</reference>
<comment type="caution">
    <text evidence="1">The sequence shown here is derived from an EMBL/GenBank/DDBJ whole genome shotgun (WGS) entry which is preliminary data.</text>
</comment>